<keyword evidence="1" id="KW-0812">Transmembrane</keyword>
<evidence type="ECO:0000313" key="3">
    <source>
        <dbReference type="Proteomes" id="UP000287527"/>
    </source>
</evidence>
<dbReference type="Proteomes" id="UP000287527">
    <property type="component" value="Unassembled WGS sequence"/>
</dbReference>
<protein>
    <submittedName>
        <fullName evidence="2">Uncharacterized protein</fullName>
    </submittedName>
</protein>
<dbReference type="AlphaFoldDB" id="A0A444HEI9"/>
<feature type="transmembrane region" description="Helical" evidence="1">
    <location>
        <begin position="108"/>
        <end position="128"/>
    </location>
</feature>
<reference evidence="2 3" key="1">
    <citation type="submission" date="2019-01" db="EMBL/GenBank/DDBJ databases">
        <title>Flavobacterium sp. nov.,isolated from freshwater.</title>
        <authorList>
            <person name="Zhang R."/>
            <person name="Du Z.-J."/>
        </authorList>
    </citation>
    <scope>NUCLEOTIDE SEQUENCE [LARGE SCALE GENOMIC DNA]</scope>
    <source>
        <strain evidence="2 3">1E403</strain>
    </source>
</reference>
<gene>
    <name evidence="2" type="ORF">EPI11_05100</name>
</gene>
<comment type="caution">
    <text evidence="2">The sequence shown here is derived from an EMBL/GenBank/DDBJ whole genome shotgun (WGS) entry which is preliminary data.</text>
</comment>
<feature type="transmembrane region" description="Helical" evidence="1">
    <location>
        <begin position="134"/>
        <end position="153"/>
    </location>
</feature>
<proteinExistence type="predicted"/>
<keyword evidence="3" id="KW-1185">Reference proteome</keyword>
<dbReference type="EMBL" id="SBII01000002">
    <property type="protein sequence ID" value="RWX02594.1"/>
    <property type="molecule type" value="Genomic_DNA"/>
</dbReference>
<dbReference type="RefSeq" id="WP_128388863.1">
    <property type="nucleotide sequence ID" value="NZ_SBII01000002.1"/>
</dbReference>
<sequence>MNNEYYERLNLESNKKVLEIYRNRDQYVQEAQDAIIEILKKRNLYEQAIEQDKNDEVEDKKLEEESIQSFESKVFGNYLSNIEFAQNSLQGNEYFSANFSANENNSSALALVAGTLGTVSLFLFLMMNEYKSNLILYWALPSLLLSLFLIIGIKGHRSSKSTVKLLRKGDKQIDLEIQTKESKVTINYPFRYEYYWTYLQNVKPRIRQVDLFIYIYKDNKMLISLNETLDASKNPPPHWNYLPDEKVKKEPRFLFSKYGFQSPNLYKLQKILDGIKEQYKAN</sequence>
<dbReference type="OrthoDB" id="9823885at2"/>
<evidence type="ECO:0000256" key="1">
    <source>
        <dbReference type="SAM" id="Phobius"/>
    </source>
</evidence>
<organism evidence="2 3">
    <name type="scientific">Flavobacterium cerinum</name>
    <dbReference type="NCBI Taxonomy" id="2502784"/>
    <lineage>
        <taxon>Bacteria</taxon>
        <taxon>Pseudomonadati</taxon>
        <taxon>Bacteroidota</taxon>
        <taxon>Flavobacteriia</taxon>
        <taxon>Flavobacteriales</taxon>
        <taxon>Flavobacteriaceae</taxon>
        <taxon>Flavobacterium</taxon>
    </lineage>
</organism>
<name>A0A444HEI9_9FLAO</name>
<evidence type="ECO:0000313" key="2">
    <source>
        <dbReference type="EMBL" id="RWX02594.1"/>
    </source>
</evidence>
<keyword evidence="1" id="KW-1133">Transmembrane helix</keyword>
<keyword evidence="1" id="KW-0472">Membrane</keyword>
<accession>A0A444HEI9</accession>